<proteinExistence type="predicted"/>
<feature type="compositionally biased region" description="Basic and acidic residues" evidence="1">
    <location>
        <begin position="337"/>
        <end position="346"/>
    </location>
</feature>
<feature type="region of interest" description="Disordered" evidence="1">
    <location>
        <begin position="331"/>
        <end position="352"/>
    </location>
</feature>
<dbReference type="Proteomes" id="UP000298390">
    <property type="component" value="Unassembled WGS sequence"/>
</dbReference>
<feature type="region of interest" description="Disordered" evidence="1">
    <location>
        <begin position="181"/>
        <end position="221"/>
    </location>
</feature>
<evidence type="ECO:0000313" key="3">
    <source>
        <dbReference type="Proteomes" id="UP000298390"/>
    </source>
</evidence>
<dbReference type="AlphaFoldDB" id="A0A4Y9YT39"/>
<gene>
    <name evidence="2" type="ORF">EVJ58_g2346</name>
</gene>
<sequence length="423" mass="44394">MASQQELQSSANAALTAATLDSQSFQRFQTNSNAAGFPNMMSSSQVDGTVPATPVTHVHPHMTTLYQPEMDTAHAISLPPDLSLGNLPARPQKGSAMEVVSETAADAAVTQRLMAEFGGQNTSFTLDHINGLDAVDVARLASSPSATTASTSPSHASSPAVNGVAPSFSATPSSLVSALNGVDASQSRTESSGSPPELLSSGSELGFSSTSSGPATSSFDPGFPYPRYDAQLCANANEDSPEQGSPHLFALGTMLKNIARTASSASKACDMGSTTDAQQIVDELKRNVLLVAELVSQVKIADASVTAGLDVEQHQHLNALSVFQPSNQLDPNAIRRSSHEGHEAGTSRRTTAHTRGASQAFVDFNARFLWFCLCSLYDTTSARIVAERYILPPIIAIIDRLHFTSTKLCWDTPSSIGPCVGPT</sequence>
<comment type="caution">
    <text evidence="2">The sequence shown here is derived from an EMBL/GenBank/DDBJ whole genome shotgun (WGS) entry which is preliminary data.</text>
</comment>
<protein>
    <submittedName>
        <fullName evidence="2">Uncharacterized protein</fullName>
    </submittedName>
</protein>
<accession>A0A4Y9YT39</accession>
<feature type="compositionally biased region" description="Low complexity" evidence="1">
    <location>
        <begin position="190"/>
        <end position="219"/>
    </location>
</feature>
<evidence type="ECO:0000313" key="2">
    <source>
        <dbReference type="EMBL" id="TFY64877.1"/>
    </source>
</evidence>
<organism evidence="2 3">
    <name type="scientific">Rhodofomes roseus</name>
    <dbReference type="NCBI Taxonomy" id="34475"/>
    <lineage>
        <taxon>Eukaryota</taxon>
        <taxon>Fungi</taxon>
        <taxon>Dikarya</taxon>
        <taxon>Basidiomycota</taxon>
        <taxon>Agaricomycotina</taxon>
        <taxon>Agaricomycetes</taxon>
        <taxon>Polyporales</taxon>
        <taxon>Rhodofomes</taxon>
    </lineage>
</organism>
<evidence type="ECO:0000256" key="1">
    <source>
        <dbReference type="SAM" id="MobiDB-lite"/>
    </source>
</evidence>
<dbReference type="EMBL" id="SEKV01000085">
    <property type="protein sequence ID" value="TFY64877.1"/>
    <property type="molecule type" value="Genomic_DNA"/>
</dbReference>
<reference evidence="2 3" key="1">
    <citation type="submission" date="2019-01" db="EMBL/GenBank/DDBJ databases">
        <title>Genome sequencing of the rare red list fungi Fomitopsis rosea.</title>
        <authorList>
            <person name="Buettner E."/>
            <person name="Kellner H."/>
        </authorList>
    </citation>
    <scope>NUCLEOTIDE SEQUENCE [LARGE SCALE GENOMIC DNA]</scope>
    <source>
        <strain evidence="2 3">DSM 105464</strain>
    </source>
</reference>
<dbReference type="STRING" id="34475.A0A4Y9YT39"/>
<name>A0A4Y9YT39_9APHY</name>